<reference evidence="3 4" key="1">
    <citation type="submission" date="2014-06" db="EMBL/GenBank/DDBJ databases">
        <title>Draft genome sequence of Bacillus gaemokensis JCM 15801 (MCCC 1A00707).</title>
        <authorList>
            <person name="Lai Q."/>
            <person name="Liu Y."/>
            <person name="Shao Z."/>
        </authorList>
    </citation>
    <scope>NUCLEOTIDE SEQUENCE [LARGE SCALE GENOMIC DNA]</scope>
    <source>
        <strain evidence="3 4">JCM 15801</strain>
    </source>
</reference>
<evidence type="ECO:0000313" key="4">
    <source>
        <dbReference type="Proteomes" id="UP000027778"/>
    </source>
</evidence>
<dbReference type="STRING" id="574375.AZF08_19050"/>
<proteinExistence type="predicted"/>
<dbReference type="CDD" id="cd03402">
    <property type="entry name" value="SPFH_like_u2"/>
    <property type="match status" value="1"/>
</dbReference>
<dbReference type="SMART" id="SM00244">
    <property type="entry name" value="PHB"/>
    <property type="match status" value="1"/>
</dbReference>
<comment type="caution">
    <text evidence="3">The sequence shown here is derived from an EMBL/GenBank/DDBJ whole genome shotgun (WGS) entry which is preliminary data.</text>
</comment>
<keyword evidence="1" id="KW-0472">Membrane</keyword>
<gene>
    <name evidence="3" type="ORF">BAGA_22925</name>
</gene>
<dbReference type="eggNOG" id="COG0330">
    <property type="taxonomic scope" value="Bacteria"/>
</dbReference>
<dbReference type="PANTHER" id="PTHR43446">
    <property type="entry name" value="MEMBRANE PROTEIN-RELATED"/>
    <property type="match status" value="1"/>
</dbReference>
<dbReference type="Pfam" id="PF01145">
    <property type="entry name" value="Band_7"/>
    <property type="match status" value="1"/>
</dbReference>
<dbReference type="RefSeq" id="WP_033678514.1">
    <property type="nucleotide sequence ID" value="NZ_JOTM01000045.1"/>
</dbReference>
<evidence type="ECO:0000313" key="3">
    <source>
        <dbReference type="EMBL" id="KEK21987.1"/>
    </source>
</evidence>
<dbReference type="EMBL" id="JOTM01000045">
    <property type="protein sequence ID" value="KEK21987.1"/>
    <property type="molecule type" value="Genomic_DNA"/>
</dbReference>
<feature type="domain" description="Band 7" evidence="2">
    <location>
        <begin position="49"/>
        <end position="214"/>
    </location>
</feature>
<sequence length="281" mass="31055">MKEKQVFYVNGFLGIIGLLALAGIGVFFLVQETFVVAILFLVLAGILGTGIGIVQPNQAKVITFFGNYLGTIRNNGLFLTIPFALRQTVSLRVENFNSKKLKVNDVDGNPIEIAAVVVYKVVDSAKAIFGVEHYDEFVEIQSETAIRHVATKYPYDNFQDENCITLRGNSEEISEELRRELEARLEIAGVEVLETRLTHLAYATEIAHAMLQRQQAKAVLAARKEIVEGAVKMAKDSIHMLDEEGVLDLDDERKANMVNNLLVAIVSDKGAQPVINTGSLY</sequence>
<accession>A0A073K6D6</accession>
<feature type="transmembrane region" description="Helical" evidence="1">
    <location>
        <begin position="34"/>
        <end position="54"/>
    </location>
</feature>
<name>A0A073K6D6_9BACI</name>
<dbReference type="Gene3D" id="3.30.479.30">
    <property type="entry name" value="Band 7 domain"/>
    <property type="match status" value="1"/>
</dbReference>
<protein>
    <submittedName>
        <fullName evidence="3">Membrane protein</fullName>
    </submittedName>
</protein>
<keyword evidence="1" id="KW-0812">Transmembrane</keyword>
<dbReference type="PANTHER" id="PTHR43446:SF1">
    <property type="entry name" value="BAND 7 DOMAIN-CONTAINING PROTEIN"/>
    <property type="match status" value="1"/>
</dbReference>
<dbReference type="OrthoDB" id="9813479at2"/>
<dbReference type="SUPFAM" id="SSF117892">
    <property type="entry name" value="Band 7/SPFH domain"/>
    <property type="match status" value="1"/>
</dbReference>
<dbReference type="AlphaFoldDB" id="A0A073K6D6"/>
<evidence type="ECO:0000256" key="1">
    <source>
        <dbReference type="SAM" id="Phobius"/>
    </source>
</evidence>
<feature type="transmembrane region" description="Helical" evidence="1">
    <location>
        <begin position="7"/>
        <end position="28"/>
    </location>
</feature>
<keyword evidence="4" id="KW-1185">Reference proteome</keyword>
<dbReference type="InterPro" id="IPR036013">
    <property type="entry name" value="Band_7/SPFH_dom_sf"/>
</dbReference>
<dbReference type="InterPro" id="IPR001107">
    <property type="entry name" value="Band_7"/>
</dbReference>
<keyword evidence="1" id="KW-1133">Transmembrane helix</keyword>
<dbReference type="Proteomes" id="UP000027778">
    <property type="component" value="Unassembled WGS sequence"/>
</dbReference>
<evidence type="ECO:0000259" key="2">
    <source>
        <dbReference type="SMART" id="SM00244"/>
    </source>
</evidence>
<organism evidence="3 4">
    <name type="scientific">Bacillus gaemokensis</name>
    <dbReference type="NCBI Taxonomy" id="574375"/>
    <lineage>
        <taxon>Bacteria</taxon>
        <taxon>Bacillati</taxon>
        <taxon>Bacillota</taxon>
        <taxon>Bacilli</taxon>
        <taxon>Bacillales</taxon>
        <taxon>Bacillaceae</taxon>
        <taxon>Bacillus</taxon>
        <taxon>Bacillus cereus group</taxon>
    </lineage>
</organism>